<name>A0ABD3RHK2_9LAMI</name>
<reference evidence="1 2" key="1">
    <citation type="submission" date="2024-12" db="EMBL/GenBank/DDBJ databases">
        <title>The unique morphological basis and parallel evolutionary history of personate flowers in Penstemon.</title>
        <authorList>
            <person name="Depatie T.H."/>
            <person name="Wessinger C.A."/>
        </authorList>
    </citation>
    <scope>NUCLEOTIDE SEQUENCE [LARGE SCALE GENOMIC DNA]</scope>
    <source>
        <strain evidence="1">WTNN_2</strain>
        <tissue evidence="1">Leaf</tissue>
    </source>
</reference>
<proteinExistence type="predicted"/>
<gene>
    <name evidence="1" type="ORF">ACJIZ3_000078</name>
</gene>
<organism evidence="1 2">
    <name type="scientific">Penstemon smallii</name>
    <dbReference type="NCBI Taxonomy" id="265156"/>
    <lineage>
        <taxon>Eukaryota</taxon>
        <taxon>Viridiplantae</taxon>
        <taxon>Streptophyta</taxon>
        <taxon>Embryophyta</taxon>
        <taxon>Tracheophyta</taxon>
        <taxon>Spermatophyta</taxon>
        <taxon>Magnoliopsida</taxon>
        <taxon>eudicotyledons</taxon>
        <taxon>Gunneridae</taxon>
        <taxon>Pentapetalae</taxon>
        <taxon>asterids</taxon>
        <taxon>lamiids</taxon>
        <taxon>Lamiales</taxon>
        <taxon>Plantaginaceae</taxon>
        <taxon>Cheloneae</taxon>
        <taxon>Penstemon</taxon>
    </lineage>
</organism>
<comment type="caution">
    <text evidence="1">The sequence shown here is derived from an EMBL/GenBank/DDBJ whole genome shotgun (WGS) entry which is preliminary data.</text>
</comment>
<evidence type="ECO:0000313" key="2">
    <source>
        <dbReference type="Proteomes" id="UP001634393"/>
    </source>
</evidence>
<dbReference type="AlphaFoldDB" id="A0ABD3RHK2"/>
<evidence type="ECO:0008006" key="3">
    <source>
        <dbReference type="Google" id="ProtNLM"/>
    </source>
</evidence>
<accession>A0ABD3RHK2</accession>
<protein>
    <recommendedName>
        <fullName evidence="3">Maturase K</fullName>
    </recommendedName>
</protein>
<evidence type="ECO:0000313" key="1">
    <source>
        <dbReference type="EMBL" id="KAL3809936.1"/>
    </source>
</evidence>
<dbReference type="Proteomes" id="UP001634393">
    <property type="component" value="Unassembled WGS sequence"/>
</dbReference>
<sequence length="36" mass="4296">MSRLSSRAIELNNLIFEHHFFMSLHEFYGRGSLELL</sequence>
<dbReference type="EMBL" id="JBJXBP010000101">
    <property type="protein sequence ID" value="KAL3809936.1"/>
    <property type="molecule type" value="Genomic_DNA"/>
</dbReference>
<keyword evidence="2" id="KW-1185">Reference proteome</keyword>